<sequence length="78" mass="8756">MALIAICLWVVSAWLLMVSLTAKQSWPAAYGLIAVGVPIVIWLGWSMGWLWAAGGVAVMMLVLRWPLIYSVRWLKEKL</sequence>
<organism evidence="2 3">
    <name type="scientific">Jannaschia faecimaris</name>
    <dbReference type="NCBI Taxonomy" id="1244108"/>
    <lineage>
        <taxon>Bacteria</taxon>
        <taxon>Pseudomonadati</taxon>
        <taxon>Pseudomonadota</taxon>
        <taxon>Alphaproteobacteria</taxon>
        <taxon>Rhodobacterales</taxon>
        <taxon>Roseobacteraceae</taxon>
        <taxon>Jannaschia</taxon>
    </lineage>
</organism>
<dbReference type="EMBL" id="FNPX01000006">
    <property type="protein sequence ID" value="SDZ12205.1"/>
    <property type="molecule type" value="Genomic_DNA"/>
</dbReference>
<dbReference type="STRING" id="1244108.SAMN05444004_106114"/>
<accession>A0A1H3QGS1</accession>
<evidence type="ECO:0000313" key="3">
    <source>
        <dbReference type="Proteomes" id="UP000198914"/>
    </source>
</evidence>
<name>A0A1H3QGS1_9RHOB</name>
<proteinExistence type="predicted"/>
<keyword evidence="1" id="KW-0812">Transmembrane</keyword>
<dbReference type="RefSeq" id="WP_092645102.1">
    <property type="nucleotide sequence ID" value="NZ_FNPX01000006.1"/>
</dbReference>
<evidence type="ECO:0000256" key="1">
    <source>
        <dbReference type="SAM" id="Phobius"/>
    </source>
</evidence>
<protein>
    <recommendedName>
        <fullName evidence="4">DUF2484 family protein</fullName>
    </recommendedName>
</protein>
<keyword evidence="1" id="KW-1133">Transmembrane helix</keyword>
<gene>
    <name evidence="2" type="ORF">SAMN05444004_106114</name>
</gene>
<dbReference type="Pfam" id="PF10658">
    <property type="entry name" value="DUF2484"/>
    <property type="match status" value="1"/>
</dbReference>
<dbReference type="AlphaFoldDB" id="A0A1H3QGS1"/>
<reference evidence="3" key="1">
    <citation type="submission" date="2016-10" db="EMBL/GenBank/DDBJ databases">
        <authorList>
            <person name="Varghese N."/>
            <person name="Submissions S."/>
        </authorList>
    </citation>
    <scope>NUCLEOTIDE SEQUENCE [LARGE SCALE GENOMIC DNA]</scope>
    <source>
        <strain evidence="3">DSM 100420</strain>
    </source>
</reference>
<keyword evidence="3" id="KW-1185">Reference proteome</keyword>
<dbReference type="InterPro" id="IPR018919">
    <property type="entry name" value="DUF2484"/>
</dbReference>
<feature type="transmembrane region" description="Helical" evidence="1">
    <location>
        <begin position="39"/>
        <end position="63"/>
    </location>
</feature>
<dbReference type="OrthoDB" id="7862849at2"/>
<evidence type="ECO:0000313" key="2">
    <source>
        <dbReference type="EMBL" id="SDZ12205.1"/>
    </source>
</evidence>
<keyword evidence="1" id="KW-0472">Membrane</keyword>
<dbReference type="Proteomes" id="UP000198914">
    <property type="component" value="Unassembled WGS sequence"/>
</dbReference>
<evidence type="ECO:0008006" key="4">
    <source>
        <dbReference type="Google" id="ProtNLM"/>
    </source>
</evidence>